<evidence type="ECO:0000256" key="6">
    <source>
        <dbReference type="ARBA" id="ARBA00022656"/>
    </source>
</evidence>
<dbReference type="Gene3D" id="3.90.780.10">
    <property type="entry name" value="5'-Nucleotidase, C-terminal domain"/>
    <property type="match status" value="1"/>
</dbReference>
<evidence type="ECO:0000256" key="3">
    <source>
        <dbReference type="ARBA" id="ARBA00012148"/>
    </source>
</evidence>
<feature type="signal peptide" evidence="12">
    <location>
        <begin position="1"/>
        <end position="22"/>
    </location>
</feature>
<comment type="similarity">
    <text evidence="2 12">Belongs to the 5'-nucleotidase family.</text>
</comment>
<keyword evidence="4" id="KW-1201">Platelet aggregation inhibiting toxin</keyword>
<evidence type="ECO:0000259" key="13">
    <source>
        <dbReference type="Pfam" id="PF00149"/>
    </source>
</evidence>
<evidence type="ECO:0000256" key="8">
    <source>
        <dbReference type="ARBA" id="ARBA00022729"/>
    </source>
</evidence>
<feature type="domain" description="Calcineurin-like phosphoesterase" evidence="13">
    <location>
        <begin position="35"/>
        <end position="250"/>
    </location>
</feature>
<evidence type="ECO:0000313" key="15">
    <source>
        <dbReference type="EnsemblMetazoa" id="MDOA013872-PD"/>
    </source>
</evidence>
<keyword evidence="11" id="KW-1199">Hemostasis impairing toxin</keyword>
<dbReference type="PRINTS" id="PR01607">
    <property type="entry name" value="APYRASEFAMLY"/>
</dbReference>
<keyword evidence="10 12" id="KW-0378">Hydrolase</keyword>
<evidence type="ECO:0000256" key="2">
    <source>
        <dbReference type="ARBA" id="ARBA00006654"/>
    </source>
</evidence>
<dbReference type="InterPro" id="IPR008334">
    <property type="entry name" value="5'-Nucleotdase_C"/>
</dbReference>
<dbReference type="VEuPathDB" id="VectorBase:MDOA013872"/>
<organism evidence="15">
    <name type="scientific">Musca domestica</name>
    <name type="common">House fly</name>
    <dbReference type="NCBI Taxonomy" id="7370"/>
    <lineage>
        <taxon>Eukaryota</taxon>
        <taxon>Metazoa</taxon>
        <taxon>Ecdysozoa</taxon>
        <taxon>Arthropoda</taxon>
        <taxon>Hexapoda</taxon>
        <taxon>Insecta</taxon>
        <taxon>Pterygota</taxon>
        <taxon>Neoptera</taxon>
        <taxon>Endopterygota</taxon>
        <taxon>Diptera</taxon>
        <taxon>Brachycera</taxon>
        <taxon>Muscomorpha</taxon>
        <taxon>Muscoidea</taxon>
        <taxon>Muscidae</taxon>
        <taxon>Musca</taxon>
    </lineage>
</organism>
<dbReference type="SUPFAM" id="SSF55816">
    <property type="entry name" value="5'-nucleotidase (syn. UDP-sugar hydrolase), C-terminal domain"/>
    <property type="match status" value="1"/>
</dbReference>
<name>A0A1I8NCS4_MUSDO</name>
<dbReference type="OrthoDB" id="7722975at2759"/>
<evidence type="ECO:0000256" key="9">
    <source>
        <dbReference type="ARBA" id="ARBA00022741"/>
    </source>
</evidence>
<dbReference type="GO" id="GO:0005615">
    <property type="term" value="C:extracellular space"/>
    <property type="evidence" value="ECO:0007669"/>
    <property type="project" value="UniProtKB-ARBA"/>
</dbReference>
<evidence type="ECO:0000256" key="12">
    <source>
        <dbReference type="RuleBase" id="RU362119"/>
    </source>
</evidence>
<dbReference type="GO" id="GO:0090729">
    <property type="term" value="F:toxin activity"/>
    <property type="evidence" value="ECO:0007669"/>
    <property type="project" value="UniProtKB-KW"/>
</dbReference>
<dbReference type="GO" id="GO:0000166">
    <property type="term" value="F:nucleotide binding"/>
    <property type="evidence" value="ECO:0007669"/>
    <property type="project" value="UniProtKB-KW"/>
</dbReference>
<dbReference type="VEuPathDB" id="VectorBase:MDOMA2_010745"/>
<reference evidence="15" key="1">
    <citation type="submission" date="2020-05" db="UniProtKB">
        <authorList>
            <consortium name="EnsemblMetazoa"/>
        </authorList>
    </citation>
    <scope>IDENTIFICATION</scope>
    <source>
        <strain evidence="15">Aabys</strain>
    </source>
</reference>
<keyword evidence="5" id="KW-0964">Secreted</keyword>
<dbReference type="EC" id="3.6.1.5" evidence="3"/>
<dbReference type="FunFam" id="3.60.21.10:FF:000020">
    <property type="entry name" value="NT5E isoform 4"/>
    <property type="match status" value="1"/>
</dbReference>
<evidence type="ECO:0000259" key="14">
    <source>
        <dbReference type="Pfam" id="PF02872"/>
    </source>
</evidence>
<sequence length="556" mass="61863">MKLLFLFAAIVCLTANLNIVNAQLNPPKSELFPLSIIHINDFHARYEPTDTAGGACESPNECIGGYARTVYTVRQLLEQQKDNNVVYFNAGDSFQGTLWYNVGRWNVTSQFLNLLPADAMTLGNHEFDHGVEGVVPFLDALDSPMLVANIDARNEPTMEGKYQPSMIIERSGRKIGVIGVILETTYDLSNTGKLIFRNESETILEEAAKLKAQGANIIIVLSHCGYDVDKLIAEKAGSEIDVIVGSHSHTFLYTGDTPPGPDVPKGDYPTIVRHSPTGHRVLIVQAGAYAKYVGNLTVYFDNDGNVVDYEGAPLYMGSDVPQDVLVQEALEPWRKELQGYSDRVVGTSRVYLQQKECASGECNLGNFYTDAMLHAFLGEQQYESTNWSNITIALTTQGNFRVPLPPGNLTYNHLFTMCPWDNALYAVTLQGSIIRALLEDSIAPFSASKKYSSRFLQISGLKVRYNTTQPVGRRIQDLKVLCTDCDVPKYVEFDEKNYYRVVVMEYLANGKNGFHLISDNARDIRRGIGDLEALIQYMQIMKPITAGIEGRITIFN</sequence>
<protein>
    <recommendedName>
        <fullName evidence="3">apyrase</fullName>
        <ecNumber evidence="3">3.6.1.5</ecNumber>
    </recommendedName>
</protein>
<dbReference type="InterPro" id="IPR036907">
    <property type="entry name" value="5'-Nucleotdase_C_sf"/>
</dbReference>
<gene>
    <name evidence="15" type="primary">101888888</name>
</gene>
<keyword evidence="9 12" id="KW-0547">Nucleotide-binding</keyword>
<accession>A0A1I8NCS4</accession>
<dbReference type="PANTHER" id="PTHR11575:SF32">
    <property type="entry name" value="APYRASE-LIKE PROTEIN"/>
    <property type="match status" value="1"/>
</dbReference>
<dbReference type="GO" id="GO:0006196">
    <property type="term" value="P:AMP catabolic process"/>
    <property type="evidence" value="ECO:0007669"/>
    <property type="project" value="TreeGrafter"/>
</dbReference>
<dbReference type="GO" id="GO:0046872">
    <property type="term" value="F:metal ion binding"/>
    <property type="evidence" value="ECO:0007669"/>
    <property type="project" value="UniProtKB-KW"/>
</dbReference>
<feature type="chain" id="PRO_5044514288" description="apyrase" evidence="12">
    <location>
        <begin position="23"/>
        <end position="556"/>
    </location>
</feature>
<dbReference type="CDD" id="cd07409">
    <property type="entry name" value="MPP_CD73_N"/>
    <property type="match status" value="1"/>
</dbReference>
<dbReference type="AlphaFoldDB" id="A0A1I8NCS4"/>
<evidence type="ECO:0000256" key="4">
    <source>
        <dbReference type="ARBA" id="ARBA00022442"/>
    </source>
</evidence>
<dbReference type="FunFam" id="3.90.780.10:FF:000004">
    <property type="entry name" value="UDP-sugar hydrolase, putative"/>
    <property type="match status" value="1"/>
</dbReference>
<dbReference type="Pfam" id="PF02872">
    <property type="entry name" value="5_nucleotid_C"/>
    <property type="match status" value="1"/>
</dbReference>
<evidence type="ECO:0000256" key="1">
    <source>
        <dbReference type="ARBA" id="ARBA00004613"/>
    </source>
</evidence>
<keyword evidence="7" id="KW-0479">Metal-binding</keyword>
<keyword evidence="6" id="KW-0800">Toxin</keyword>
<dbReference type="Gene3D" id="3.60.21.10">
    <property type="match status" value="1"/>
</dbReference>
<dbReference type="Pfam" id="PF00149">
    <property type="entry name" value="Metallophos"/>
    <property type="match status" value="1"/>
</dbReference>
<dbReference type="PANTHER" id="PTHR11575">
    <property type="entry name" value="5'-NUCLEOTIDASE-RELATED"/>
    <property type="match status" value="1"/>
</dbReference>
<dbReference type="InterPro" id="IPR006179">
    <property type="entry name" value="5_nucleotidase/apyrase"/>
</dbReference>
<dbReference type="GO" id="GO:0005886">
    <property type="term" value="C:plasma membrane"/>
    <property type="evidence" value="ECO:0007669"/>
    <property type="project" value="TreeGrafter"/>
</dbReference>
<dbReference type="GO" id="GO:0004050">
    <property type="term" value="F:apyrase activity"/>
    <property type="evidence" value="ECO:0007669"/>
    <property type="project" value="UniProtKB-EC"/>
</dbReference>
<dbReference type="RefSeq" id="XP_011292818.2">
    <property type="nucleotide sequence ID" value="XM_011294516.3"/>
</dbReference>
<dbReference type="EnsemblMetazoa" id="MDOA013872-RD">
    <property type="protein sequence ID" value="MDOA013872-PD"/>
    <property type="gene ID" value="MDOA013872"/>
</dbReference>
<keyword evidence="8 12" id="KW-0732">Signal</keyword>
<evidence type="ECO:0000256" key="10">
    <source>
        <dbReference type="ARBA" id="ARBA00022801"/>
    </source>
</evidence>
<evidence type="ECO:0000256" key="7">
    <source>
        <dbReference type="ARBA" id="ARBA00022723"/>
    </source>
</evidence>
<proteinExistence type="inferred from homology"/>
<comment type="subcellular location">
    <subcellularLocation>
        <location evidence="1">Secreted</location>
    </subcellularLocation>
</comment>
<dbReference type="SUPFAM" id="SSF56300">
    <property type="entry name" value="Metallo-dependent phosphatases"/>
    <property type="match status" value="1"/>
</dbReference>
<feature type="domain" description="5'-Nucleotidase C-terminal" evidence="14">
    <location>
        <begin position="344"/>
        <end position="516"/>
    </location>
</feature>
<evidence type="ECO:0000256" key="5">
    <source>
        <dbReference type="ARBA" id="ARBA00022525"/>
    </source>
</evidence>
<dbReference type="InterPro" id="IPR029052">
    <property type="entry name" value="Metallo-depent_PP-like"/>
</dbReference>
<dbReference type="InterPro" id="IPR004843">
    <property type="entry name" value="Calcineurin-like_PHP"/>
</dbReference>
<evidence type="ECO:0000256" key="11">
    <source>
        <dbReference type="ARBA" id="ARBA00023240"/>
    </source>
</evidence>